<feature type="signal peptide" evidence="8">
    <location>
        <begin position="1"/>
        <end position="19"/>
    </location>
</feature>
<comment type="caution">
    <text evidence="9">The sequence shown here is derived from an EMBL/GenBank/DDBJ whole genome shotgun (WGS) entry which is preliminary data.</text>
</comment>
<evidence type="ECO:0000256" key="7">
    <source>
        <dbReference type="HAMAP-Rule" id="MF_00415"/>
    </source>
</evidence>
<sequence>MTRMITRLGVLAIAAAALAACGTVDRVANIGKAPDLAAIEDPRKDENYRQVSLPMPRPEPVIHQANSLWRPGARAFFKDQRAAQIGDILTIVVAIQDEAQLNNSTTRNRTASEDADLTQFFGLQGNLPNFLPDAVDPTSLVSLGNTSAHNGTGTVDREETINLQVAALVVDVLPNGNLVIAGRQEVRVNYEVRDLRVSGVVRPQDITATNTIQHSQIAEARISYGGRGQLTDVQQPRYGQQLFDVLMPF</sequence>
<dbReference type="PROSITE" id="PS51257">
    <property type="entry name" value="PROKAR_LIPOPROTEIN"/>
    <property type="match status" value="1"/>
</dbReference>
<comment type="subunit">
    <text evidence="7">The basal body constitutes a major portion of the flagellar organelle and consists of four rings (L,P,S, and M) mounted on a central rod.</text>
</comment>
<dbReference type="Proteomes" id="UP000229498">
    <property type="component" value="Unassembled WGS sequence"/>
</dbReference>
<feature type="chain" id="PRO_5014631177" description="Flagellar L-ring protein" evidence="8">
    <location>
        <begin position="20"/>
        <end position="249"/>
    </location>
</feature>
<keyword evidence="9" id="KW-0969">Cilium</keyword>
<keyword evidence="9" id="KW-0966">Cell projection</keyword>
<evidence type="ECO:0000256" key="3">
    <source>
        <dbReference type="ARBA" id="ARBA00022729"/>
    </source>
</evidence>
<evidence type="ECO:0000256" key="4">
    <source>
        <dbReference type="ARBA" id="ARBA00023136"/>
    </source>
</evidence>
<dbReference type="PANTHER" id="PTHR34933:SF1">
    <property type="entry name" value="FLAGELLAR L-RING PROTEIN"/>
    <property type="match status" value="1"/>
</dbReference>
<dbReference type="GO" id="GO:0009427">
    <property type="term" value="C:bacterial-type flagellum basal body, distal rod, L ring"/>
    <property type="evidence" value="ECO:0007669"/>
    <property type="project" value="InterPro"/>
</dbReference>
<keyword evidence="6 7" id="KW-0998">Cell outer membrane</keyword>
<dbReference type="EMBL" id="PHIG01000047">
    <property type="protein sequence ID" value="PJK28254.1"/>
    <property type="molecule type" value="Genomic_DNA"/>
</dbReference>
<dbReference type="RefSeq" id="WP_109794702.1">
    <property type="nucleotide sequence ID" value="NZ_PHIG01000047.1"/>
</dbReference>
<gene>
    <name evidence="7" type="primary">flgH</name>
    <name evidence="9" type="ORF">CVT23_17940</name>
</gene>
<keyword evidence="10" id="KW-1185">Reference proteome</keyword>
<comment type="similarity">
    <text evidence="2 7">Belongs to the FlgH family.</text>
</comment>
<dbReference type="PANTHER" id="PTHR34933">
    <property type="entry name" value="FLAGELLAR L-RING PROTEIN"/>
    <property type="match status" value="1"/>
</dbReference>
<keyword evidence="3 7" id="KW-0732">Signal</keyword>
<keyword evidence="9" id="KW-0282">Flagellum</keyword>
<evidence type="ECO:0000256" key="5">
    <source>
        <dbReference type="ARBA" id="ARBA00023143"/>
    </source>
</evidence>
<accession>A0A2M9FXT1</accession>
<dbReference type="InterPro" id="IPR000527">
    <property type="entry name" value="Flag_Lring"/>
</dbReference>
<reference evidence="9 10" key="1">
    <citation type="submission" date="2017-11" db="EMBL/GenBank/DDBJ databases">
        <title>Draft genome sequence of Rhizobiales bacterium SY3-13.</title>
        <authorList>
            <person name="Sun C."/>
        </authorList>
    </citation>
    <scope>NUCLEOTIDE SEQUENCE [LARGE SCALE GENOMIC DNA]</scope>
    <source>
        <strain evidence="9 10">SY3-13</strain>
    </source>
</reference>
<dbReference type="OrthoDB" id="9789227at2"/>
<dbReference type="HAMAP" id="MF_00415">
    <property type="entry name" value="FlgH"/>
    <property type="match status" value="1"/>
</dbReference>
<dbReference type="GO" id="GO:0071973">
    <property type="term" value="P:bacterial-type flagellum-dependent cell motility"/>
    <property type="evidence" value="ECO:0007669"/>
    <property type="project" value="InterPro"/>
</dbReference>
<name>A0A2M9FXT1_9PROT</name>
<evidence type="ECO:0000313" key="9">
    <source>
        <dbReference type="EMBL" id="PJK28254.1"/>
    </source>
</evidence>
<evidence type="ECO:0000313" key="10">
    <source>
        <dbReference type="Proteomes" id="UP000229498"/>
    </source>
</evidence>
<protein>
    <recommendedName>
        <fullName evidence="7">Flagellar L-ring protein</fullName>
    </recommendedName>
    <alternativeName>
        <fullName evidence="7">Basal body L-ring protein</fullName>
    </alternativeName>
</protein>
<comment type="subcellular location">
    <subcellularLocation>
        <location evidence="7">Cell outer membrane</location>
        <topology evidence="7">Lipid-anchor</topology>
    </subcellularLocation>
    <subcellularLocation>
        <location evidence="7">Bacterial flagellum basal body</location>
    </subcellularLocation>
</comment>
<evidence type="ECO:0000256" key="6">
    <source>
        <dbReference type="ARBA" id="ARBA00023237"/>
    </source>
</evidence>
<comment type="function">
    <text evidence="1 7">Assembles around the rod to form the L-ring and probably protects the motor/basal body from shearing forces during rotation.</text>
</comment>
<evidence type="ECO:0000256" key="1">
    <source>
        <dbReference type="ARBA" id="ARBA00002591"/>
    </source>
</evidence>
<organism evidence="9 10">
    <name type="scientific">Minwuia thermotolerans</name>
    <dbReference type="NCBI Taxonomy" id="2056226"/>
    <lineage>
        <taxon>Bacteria</taxon>
        <taxon>Pseudomonadati</taxon>
        <taxon>Pseudomonadota</taxon>
        <taxon>Alphaproteobacteria</taxon>
        <taxon>Minwuiales</taxon>
        <taxon>Minwuiaceae</taxon>
        <taxon>Minwuia</taxon>
    </lineage>
</organism>
<keyword evidence="4 7" id="KW-0472">Membrane</keyword>
<proteinExistence type="inferred from homology"/>
<dbReference type="GO" id="GO:0003774">
    <property type="term" value="F:cytoskeletal motor activity"/>
    <property type="evidence" value="ECO:0007669"/>
    <property type="project" value="InterPro"/>
</dbReference>
<keyword evidence="5 7" id="KW-0975">Bacterial flagellum</keyword>
<dbReference type="PRINTS" id="PR01008">
    <property type="entry name" value="FLGLRINGFLGH"/>
</dbReference>
<dbReference type="AlphaFoldDB" id="A0A2M9FXT1"/>
<evidence type="ECO:0000256" key="2">
    <source>
        <dbReference type="ARBA" id="ARBA00006929"/>
    </source>
</evidence>
<dbReference type="Pfam" id="PF02107">
    <property type="entry name" value="FlgH"/>
    <property type="match status" value="1"/>
</dbReference>
<dbReference type="NCBIfam" id="NF001305">
    <property type="entry name" value="PRK00249.1-5"/>
    <property type="match status" value="1"/>
</dbReference>
<evidence type="ECO:0000256" key="8">
    <source>
        <dbReference type="SAM" id="SignalP"/>
    </source>
</evidence>
<keyword evidence="7" id="KW-0449">Lipoprotein</keyword>
<dbReference type="GO" id="GO:0009279">
    <property type="term" value="C:cell outer membrane"/>
    <property type="evidence" value="ECO:0007669"/>
    <property type="project" value="UniProtKB-SubCell"/>
</dbReference>